<dbReference type="EMBL" id="SDMP01000006">
    <property type="protein sequence ID" value="RYR54583.1"/>
    <property type="molecule type" value="Genomic_DNA"/>
</dbReference>
<evidence type="ECO:0000313" key="1">
    <source>
        <dbReference type="EMBL" id="RYR54583.1"/>
    </source>
</evidence>
<organism evidence="1 2">
    <name type="scientific">Arachis hypogaea</name>
    <name type="common">Peanut</name>
    <dbReference type="NCBI Taxonomy" id="3818"/>
    <lineage>
        <taxon>Eukaryota</taxon>
        <taxon>Viridiplantae</taxon>
        <taxon>Streptophyta</taxon>
        <taxon>Embryophyta</taxon>
        <taxon>Tracheophyta</taxon>
        <taxon>Spermatophyta</taxon>
        <taxon>Magnoliopsida</taxon>
        <taxon>eudicotyledons</taxon>
        <taxon>Gunneridae</taxon>
        <taxon>Pentapetalae</taxon>
        <taxon>rosids</taxon>
        <taxon>fabids</taxon>
        <taxon>Fabales</taxon>
        <taxon>Fabaceae</taxon>
        <taxon>Papilionoideae</taxon>
        <taxon>50 kb inversion clade</taxon>
        <taxon>dalbergioids sensu lato</taxon>
        <taxon>Dalbergieae</taxon>
        <taxon>Pterocarpus clade</taxon>
        <taxon>Arachis</taxon>
    </lineage>
</organism>
<accession>A0A445CUI7</accession>
<sequence>MYDNIRITVCLQDQICFFIGEIIDVLKHQKWWYYCCLCNASVCHVGNVLHQNYCFHSNGSNIFILEDDEVMQILKKSCSVFLIDERNSSKSMDDYTIQNSMISQLMNKKIVFIVDPRPIGYELNTSLHFVRAICDDINIVKFLEDSTHDNQQQLTMIFMQEFCSHKVPIYLGIISLSLLGKSFAVPLDNVKILSRLLKGWMSVVANHQLHYNIYRYL</sequence>
<proteinExistence type="predicted"/>
<comment type="caution">
    <text evidence="1">The sequence shown here is derived from an EMBL/GenBank/DDBJ whole genome shotgun (WGS) entry which is preliminary data.</text>
</comment>
<reference evidence="1 2" key="1">
    <citation type="submission" date="2019-01" db="EMBL/GenBank/DDBJ databases">
        <title>Sequencing of cultivated peanut Arachis hypogaea provides insights into genome evolution and oil improvement.</title>
        <authorList>
            <person name="Chen X."/>
        </authorList>
    </citation>
    <scope>NUCLEOTIDE SEQUENCE [LARGE SCALE GENOMIC DNA]</scope>
    <source>
        <strain evidence="2">cv. Fuhuasheng</strain>
        <tissue evidence="1">Leaves</tissue>
    </source>
</reference>
<keyword evidence="2" id="KW-1185">Reference proteome</keyword>
<dbReference type="Proteomes" id="UP000289738">
    <property type="component" value="Chromosome A06"/>
</dbReference>
<protein>
    <submittedName>
        <fullName evidence="1">Uncharacterized protein</fullName>
    </submittedName>
</protein>
<name>A0A445CUI7_ARAHY</name>
<dbReference type="AlphaFoldDB" id="A0A445CUI7"/>
<gene>
    <name evidence="1" type="ORF">Ahy_A06g029894</name>
</gene>
<evidence type="ECO:0000313" key="2">
    <source>
        <dbReference type="Proteomes" id="UP000289738"/>
    </source>
</evidence>